<evidence type="ECO:0000313" key="2">
    <source>
        <dbReference type="EMBL" id="HIU43454.1"/>
    </source>
</evidence>
<evidence type="ECO:0000259" key="1">
    <source>
        <dbReference type="Pfam" id="PF01208"/>
    </source>
</evidence>
<reference evidence="2" key="1">
    <citation type="submission" date="2020-10" db="EMBL/GenBank/DDBJ databases">
        <authorList>
            <person name="Gilroy R."/>
        </authorList>
    </citation>
    <scope>NUCLEOTIDE SEQUENCE</scope>
    <source>
        <strain evidence="2">CHK191-8634</strain>
    </source>
</reference>
<feature type="domain" description="Uroporphyrinogen decarboxylase (URO-D)" evidence="1">
    <location>
        <begin position="51"/>
        <end position="290"/>
    </location>
</feature>
<comment type="caution">
    <text evidence="2">The sequence shown here is derived from an EMBL/GenBank/DDBJ whole genome shotgun (WGS) entry which is preliminary data.</text>
</comment>
<dbReference type="GO" id="GO:0004853">
    <property type="term" value="F:uroporphyrinogen decarboxylase activity"/>
    <property type="evidence" value="ECO:0007669"/>
    <property type="project" value="InterPro"/>
</dbReference>
<dbReference type="EMBL" id="DVMR01000035">
    <property type="protein sequence ID" value="HIU43454.1"/>
    <property type="molecule type" value="Genomic_DNA"/>
</dbReference>
<sequence>MQKLIDELYRFDRRPVYAIYGVPSDFGFACMDKVSIAVDLGFRSRQAGVVTAVAENPFASVKEVEDFPWHVSLDGAQAQAELEMLRGWLANNIVHQGGGCFGPLTVAACIVGVEECVRMVHKRPEVLHAVLRRVTDFMLLLAREEQRLGADSFWIAEPVASLLSPRSCCVFCTPYLKEIFNALDIPGVLHVCGNTDPHLGALLETGAQALSIDWCTDLVRYLEAAPDDVVIMGNINPMLLWQGTQDEVRAQTEALMRQTRDYKNFVLATGCQVPSAAPRENVELMLDIGRSFPVWSNDQYRLIHQLANLYCQSGSTAFDVLCTQKDVPAELRCAAENMARRRLENGVGKRADAKASLSN</sequence>
<reference evidence="2" key="2">
    <citation type="journal article" date="2021" name="PeerJ">
        <title>Extensive microbial diversity within the chicken gut microbiome revealed by metagenomics and culture.</title>
        <authorList>
            <person name="Gilroy R."/>
            <person name="Ravi A."/>
            <person name="Getino M."/>
            <person name="Pursley I."/>
            <person name="Horton D.L."/>
            <person name="Alikhan N.F."/>
            <person name="Baker D."/>
            <person name="Gharbi K."/>
            <person name="Hall N."/>
            <person name="Watson M."/>
            <person name="Adriaenssens E.M."/>
            <person name="Foster-Nyarko E."/>
            <person name="Jarju S."/>
            <person name="Secka A."/>
            <person name="Antonio M."/>
            <person name="Oren A."/>
            <person name="Chaudhuri R.R."/>
            <person name="La Ragione R."/>
            <person name="Hildebrand F."/>
            <person name="Pallen M.J."/>
        </authorList>
    </citation>
    <scope>NUCLEOTIDE SEQUENCE</scope>
    <source>
        <strain evidence="2">CHK191-8634</strain>
    </source>
</reference>
<protein>
    <recommendedName>
        <fullName evidence="1">Uroporphyrinogen decarboxylase (URO-D) domain-containing protein</fullName>
    </recommendedName>
</protein>
<dbReference type="GO" id="GO:0006779">
    <property type="term" value="P:porphyrin-containing compound biosynthetic process"/>
    <property type="evidence" value="ECO:0007669"/>
    <property type="project" value="InterPro"/>
</dbReference>
<dbReference type="PANTHER" id="PTHR47099:SF1">
    <property type="entry name" value="METHYLCOBAMIDE:COM METHYLTRANSFERASE MTBA"/>
    <property type="match status" value="1"/>
</dbReference>
<dbReference type="Gene3D" id="3.20.20.210">
    <property type="match status" value="1"/>
</dbReference>
<name>A0A9D1IWS2_9CLOT</name>
<gene>
    <name evidence="2" type="ORF">IAB67_04070</name>
</gene>
<dbReference type="PANTHER" id="PTHR47099">
    <property type="entry name" value="METHYLCOBAMIDE:COM METHYLTRANSFERASE MTBA"/>
    <property type="match status" value="1"/>
</dbReference>
<evidence type="ECO:0000313" key="3">
    <source>
        <dbReference type="Proteomes" id="UP000824073"/>
    </source>
</evidence>
<accession>A0A9D1IWS2</accession>
<proteinExistence type="predicted"/>
<dbReference type="Proteomes" id="UP000824073">
    <property type="component" value="Unassembled WGS sequence"/>
</dbReference>
<dbReference type="InterPro" id="IPR000257">
    <property type="entry name" value="Uroporphyrinogen_deCOase"/>
</dbReference>
<dbReference type="AlphaFoldDB" id="A0A9D1IWS2"/>
<organism evidence="2 3">
    <name type="scientific">Candidatus Ventrousia excrementavium</name>
    <dbReference type="NCBI Taxonomy" id="2840961"/>
    <lineage>
        <taxon>Bacteria</taxon>
        <taxon>Bacillati</taxon>
        <taxon>Bacillota</taxon>
        <taxon>Clostridia</taxon>
        <taxon>Eubacteriales</taxon>
        <taxon>Clostridiaceae</taxon>
        <taxon>Clostridiaceae incertae sedis</taxon>
        <taxon>Candidatus Ventrousia</taxon>
    </lineage>
</organism>
<dbReference type="InterPro" id="IPR038071">
    <property type="entry name" value="UROD/MetE-like_sf"/>
</dbReference>
<dbReference type="Pfam" id="PF01208">
    <property type="entry name" value="URO-D"/>
    <property type="match status" value="1"/>
</dbReference>
<dbReference type="InterPro" id="IPR052024">
    <property type="entry name" value="Methanogen_methyltrans"/>
</dbReference>
<dbReference type="SUPFAM" id="SSF51726">
    <property type="entry name" value="UROD/MetE-like"/>
    <property type="match status" value="1"/>
</dbReference>